<dbReference type="InterPro" id="IPR020843">
    <property type="entry name" value="ER"/>
</dbReference>
<dbReference type="InterPro" id="IPR014182">
    <property type="entry name" value="ADH_Zn_typ-1"/>
</dbReference>
<keyword evidence="2" id="KW-0479">Metal-binding</keyword>
<dbReference type="InterPro" id="IPR051603">
    <property type="entry name" value="Zinc-ADH_QOR/CCCR"/>
</dbReference>
<dbReference type="SUPFAM" id="SSF51735">
    <property type="entry name" value="NAD(P)-binding Rossmann-fold domains"/>
    <property type="match status" value="1"/>
</dbReference>
<dbReference type="InterPro" id="IPR013154">
    <property type="entry name" value="ADH-like_N"/>
</dbReference>
<dbReference type="InterPro" id="IPR036291">
    <property type="entry name" value="NAD(P)-bd_dom_sf"/>
</dbReference>
<evidence type="ECO:0000256" key="2">
    <source>
        <dbReference type="RuleBase" id="RU364000"/>
    </source>
</evidence>
<dbReference type="NCBIfam" id="TIGR02817">
    <property type="entry name" value="adh_fam_1"/>
    <property type="match status" value="1"/>
</dbReference>
<dbReference type="RefSeq" id="WP_187329025.1">
    <property type="nucleotide sequence ID" value="NZ_AZEH01000039.1"/>
</dbReference>
<protein>
    <recommendedName>
        <fullName evidence="2">Zinc-type alcohol dehydrogenase-like protein</fullName>
    </recommendedName>
</protein>
<dbReference type="SMART" id="SM00829">
    <property type="entry name" value="PKS_ER"/>
    <property type="match status" value="1"/>
</dbReference>
<dbReference type="Proteomes" id="UP000051686">
    <property type="component" value="Unassembled WGS sequence"/>
</dbReference>
<evidence type="ECO:0000259" key="3">
    <source>
        <dbReference type="SMART" id="SM00829"/>
    </source>
</evidence>
<keyword evidence="2" id="KW-0862">Zinc</keyword>
<dbReference type="PATRIC" id="fig|1423777.3.peg.1670"/>
<evidence type="ECO:0000256" key="1">
    <source>
        <dbReference type="ARBA" id="ARBA00022857"/>
    </source>
</evidence>
<dbReference type="EMBL" id="AZEH01000039">
    <property type="protein sequence ID" value="KRL04488.1"/>
    <property type="molecule type" value="Genomic_DNA"/>
</dbReference>
<dbReference type="InterPro" id="IPR011032">
    <property type="entry name" value="GroES-like_sf"/>
</dbReference>
<organism evidence="4 5">
    <name type="scientific">Liquorilactobacillus oeni DSM 19972</name>
    <dbReference type="NCBI Taxonomy" id="1423777"/>
    <lineage>
        <taxon>Bacteria</taxon>
        <taxon>Bacillati</taxon>
        <taxon>Bacillota</taxon>
        <taxon>Bacilli</taxon>
        <taxon>Lactobacillales</taxon>
        <taxon>Lactobacillaceae</taxon>
        <taxon>Liquorilactobacillus</taxon>
    </lineage>
</organism>
<dbReference type="STRING" id="1423777.FD46_GL001618"/>
<sequence>MDETMKAIGFLQNLPIADEKSLFEFETKKPKATGHDLLVKIEAIAVNPIDVSIRKSATKKLKNPRIIGWDALGVVEGCGEEATLFKRGERVFYAGAVNRPGCNADYQLVDERLVGHAPQKLSIVQSAAMPLTSLTAWESLFEKLGINPDAQINKGKTILIINGAGGVGSIATQLAHWAGLQVIATASRPETVKWTLEHGADEVLNHHKNLTEELRKAGHQSVDYILGLNDIDGHWKEMAEMIKPQGKIVSITGNKQPLDLGLLKPKSATFSWEWMYTKSFYQLSNMITQHETLEKISALLDEGVLKSTVTKVFEPLNAANLRQAHKMIETNRTIGKIVIRK</sequence>
<dbReference type="PANTHER" id="PTHR44154:SF1">
    <property type="entry name" value="QUINONE OXIDOREDUCTASE"/>
    <property type="match status" value="1"/>
</dbReference>
<dbReference type="GO" id="GO:0008270">
    <property type="term" value="F:zinc ion binding"/>
    <property type="evidence" value="ECO:0007669"/>
    <property type="project" value="InterPro"/>
</dbReference>
<dbReference type="CDD" id="cd08252">
    <property type="entry name" value="AL_MDR"/>
    <property type="match status" value="1"/>
</dbReference>
<comment type="similarity">
    <text evidence="2">Belongs to the zinc-containing alcohol dehydrogenase family. Quinone oxidoreductase subfamily.</text>
</comment>
<dbReference type="GO" id="GO:0016491">
    <property type="term" value="F:oxidoreductase activity"/>
    <property type="evidence" value="ECO:0007669"/>
    <property type="project" value="UniProtKB-KW"/>
</dbReference>
<dbReference type="Pfam" id="PF08240">
    <property type="entry name" value="ADH_N"/>
    <property type="match status" value="1"/>
</dbReference>
<keyword evidence="1" id="KW-0521">NADP</keyword>
<dbReference type="Gene3D" id="3.40.50.720">
    <property type="entry name" value="NAD(P)-binding Rossmann-like Domain"/>
    <property type="match status" value="1"/>
</dbReference>
<feature type="domain" description="Enoyl reductase (ER)" evidence="3">
    <location>
        <begin position="21"/>
        <end position="339"/>
    </location>
</feature>
<name>A0A0R1MKM5_9LACO</name>
<comment type="caution">
    <text evidence="4">The sequence shown here is derived from an EMBL/GenBank/DDBJ whole genome shotgun (WGS) entry which is preliminary data.</text>
</comment>
<keyword evidence="2" id="KW-0560">Oxidoreductase</keyword>
<accession>A0A0R1MKM5</accession>
<dbReference type="SUPFAM" id="SSF50129">
    <property type="entry name" value="GroES-like"/>
    <property type="match status" value="1"/>
</dbReference>
<dbReference type="Gene3D" id="3.90.180.10">
    <property type="entry name" value="Medium-chain alcohol dehydrogenases, catalytic domain"/>
    <property type="match status" value="1"/>
</dbReference>
<gene>
    <name evidence="4" type="ORF">FD46_GL001618</name>
</gene>
<proteinExistence type="inferred from homology"/>
<evidence type="ECO:0000313" key="5">
    <source>
        <dbReference type="Proteomes" id="UP000051686"/>
    </source>
</evidence>
<reference evidence="4 5" key="1">
    <citation type="journal article" date="2015" name="Genome Announc.">
        <title>Expanding the biotechnology potential of lactobacilli through comparative genomics of 213 strains and associated genera.</title>
        <authorList>
            <person name="Sun Z."/>
            <person name="Harris H.M."/>
            <person name="McCann A."/>
            <person name="Guo C."/>
            <person name="Argimon S."/>
            <person name="Zhang W."/>
            <person name="Yang X."/>
            <person name="Jeffery I.B."/>
            <person name="Cooney J.C."/>
            <person name="Kagawa T.F."/>
            <person name="Liu W."/>
            <person name="Song Y."/>
            <person name="Salvetti E."/>
            <person name="Wrobel A."/>
            <person name="Rasinkangas P."/>
            <person name="Parkhill J."/>
            <person name="Rea M.C."/>
            <person name="O'Sullivan O."/>
            <person name="Ritari J."/>
            <person name="Douillard F.P."/>
            <person name="Paul Ross R."/>
            <person name="Yang R."/>
            <person name="Briner A.E."/>
            <person name="Felis G.E."/>
            <person name="de Vos W.M."/>
            <person name="Barrangou R."/>
            <person name="Klaenhammer T.R."/>
            <person name="Caufield P.W."/>
            <person name="Cui Y."/>
            <person name="Zhang H."/>
            <person name="O'Toole P.W."/>
        </authorList>
    </citation>
    <scope>NUCLEOTIDE SEQUENCE [LARGE SCALE GENOMIC DNA]</scope>
    <source>
        <strain evidence="4 5">DSM 19972</strain>
    </source>
</reference>
<dbReference type="Pfam" id="PF13602">
    <property type="entry name" value="ADH_zinc_N_2"/>
    <property type="match status" value="1"/>
</dbReference>
<keyword evidence="5" id="KW-1185">Reference proteome</keyword>
<dbReference type="AlphaFoldDB" id="A0A0R1MKM5"/>
<evidence type="ECO:0000313" key="4">
    <source>
        <dbReference type="EMBL" id="KRL04488.1"/>
    </source>
</evidence>
<dbReference type="PANTHER" id="PTHR44154">
    <property type="entry name" value="QUINONE OXIDOREDUCTASE"/>
    <property type="match status" value="1"/>
</dbReference>